<gene>
    <name evidence="1" type="ORF">QFZ56_003805</name>
</gene>
<accession>A0ABU0Q2F8</accession>
<name>A0ABU0Q2F8_STRAH</name>
<reference evidence="1 2" key="1">
    <citation type="submission" date="2023-07" db="EMBL/GenBank/DDBJ databases">
        <title>Comparative genomics of wheat-associated soil bacteria to identify genetic determinants of phenazine resistance.</title>
        <authorList>
            <person name="Mouncey N."/>
        </authorList>
    </citation>
    <scope>NUCLEOTIDE SEQUENCE [LARGE SCALE GENOMIC DNA]</scope>
    <source>
        <strain evidence="1 2">W4I19-2</strain>
    </source>
</reference>
<dbReference type="Proteomes" id="UP001243364">
    <property type="component" value="Unassembled WGS sequence"/>
</dbReference>
<comment type="caution">
    <text evidence="1">The sequence shown here is derived from an EMBL/GenBank/DDBJ whole genome shotgun (WGS) entry which is preliminary data.</text>
</comment>
<evidence type="ECO:0008006" key="3">
    <source>
        <dbReference type="Google" id="ProtNLM"/>
    </source>
</evidence>
<evidence type="ECO:0000313" key="2">
    <source>
        <dbReference type="Proteomes" id="UP001243364"/>
    </source>
</evidence>
<organism evidence="1 2">
    <name type="scientific">Streptomyces achromogenes</name>
    <dbReference type="NCBI Taxonomy" id="67255"/>
    <lineage>
        <taxon>Bacteria</taxon>
        <taxon>Bacillati</taxon>
        <taxon>Actinomycetota</taxon>
        <taxon>Actinomycetes</taxon>
        <taxon>Kitasatosporales</taxon>
        <taxon>Streptomycetaceae</taxon>
        <taxon>Streptomyces</taxon>
    </lineage>
</organism>
<keyword evidence="2" id="KW-1185">Reference proteome</keyword>
<sequence length="78" mass="7496">MATPTTARRTAVRTTTVAGLTAGLLIIGVVGAQAADALAPSAGSGLLESLLPQVSNILSGVQSGNAISTLLPNGILGG</sequence>
<proteinExistence type="predicted"/>
<dbReference type="EMBL" id="JAUSYA010000001">
    <property type="protein sequence ID" value="MDQ0684842.1"/>
    <property type="molecule type" value="Genomic_DNA"/>
</dbReference>
<evidence type="ECO:0000313" key="1">
    <source>
        <dbReference type="EMBL" id="MDQ0684842.1"/>
    </source>
</evidence>
<protein>
    <recommendedName>
        <fullName evidence="3">Secreted protein</fullName>
    </recommendedName>
</protein>